<name>A0A1G7NXP2_9GAMM</name>
<gene>
    <name evidence="1" type="ORF">SAMN05216571_1021</name>
</gene>
<organism evidence="1 2">
    <name type="scientific">Onishia taeanensis</name>
    <dbReference type="NCBI Taxonomy" id="284577"/>
    <lineage>
        <taxon>Bacteria</taxon>
        <taxon>Pseudomonadati</taxon>
        <taxon>Pseudomonadota</taxon>
        <taxon>Gammaproteobacteria</taxon>
        <taxon>Oceanospirillales</taxon>
        <taxon>Halomonadaceae</taxon>
        <taxon>Onishia</taxon>
    </lineage>
</organism>
<proteinExistence type="predicted"/>
<dbReference type="InterPro" id="IPR006121">
    <property type="entry name" value="HMA_dom"/>
</dbReference>
<dbReference type="EMBL" id="FNCI01000002">
    <property type="protein sequence ID" value="SDF78792.1"/>
    <property type="molecule type" value="Genomic_DNA"/>
</dbReference>
<sequence>MIQHNVQTTTAHRLERQIPGMSCQGCVATMRKAIQAEDPDAEVSGEP</sequence>
<dbReference type="InterPro" id="IPR036163">
    <property type="entry name" value="HMA_dom_sf"/>
</dbReference>
<dbReference type="SUPFAM" id="SSF55008">
    <property type="entry name" value="HMA, heavy metal-associated domain"/>
    <property type="match status" value="1"/>
</dbReference>
<dbReference type="Proteomes" id="UP000198641">
    <property type="component" value="Unassembled WGS sequence"/>
</dbReference>
<dbReference type="Gene3D" id="3.30.70.100">
    <property type="match status" value="1"/>
</dbReference>
<evidence type="ECO:0000313" key="2">
    <source>
        <dbReference type="Proteomes" id="UP000198641"/>
    </source>
</evidence>
<dbReference type="AlphaFoldDB" id="A0A1G7NXP2"/>
<protein>
    <submittedName>
        <fullName evidence="1">Cu+-exporting ATPase</fullName>
    </submittedName>
</protein>
<reference evidence="1 2" key="1">
    <citation type="submission" date="2016-10" db="EMBL/GenBank/DDBJ databases">
        <authorList>
            <person name="de Groot N.N."/>
        </authorList>
    </citation>
    <scope>NUCLEOTIDE SEQUENCE [LARGE SCALE GENOMIC DNA]</scope>
    <source>
        <strain evidence="1 2">BH539</strain>
    </source>
</reference>
<accession>A0A1G7NXP2</accession>
<dbReference type="GO" id="GO:0046872">
    <property type="term" value="F:metal ion binding"/>
    <property type="evidence" value="ECO:0007669"/>
    <property type="project" value="InterPro"/>
</dbReference>
<keyword evidence="2" id="KW-1185">Reference proteome</keyword>
<evidence type="ECO:0000313" key="1">
    <source>
        <dbReference type="EMBL" id="SDF78792.1"/>
    </source>
</evidence>
<dbReference type="OrthoDB" id="516025at2"/>
<dbReference type="CDD" id="cd00371">
    <property type="entry name" value="HMA"/>
    <property type="match status" value="1"/>
</dbReference>
<feature type="non-terminal residue" evidence="1">
    <location>
        <position position="47"/>
    </location>
</feature>